<dbReference type="PANTHER" id="PTHR11106">
    <property type="entry name" value="GANGLIOSIDE INDUCED DIFFERENTIATION ASSOCIATED PROTEIN 2-RELATED"/>
    <property type="match status" value="1"/>
</dbReference>
<dbReference type="EMBL" id="JPVZ01000002">
    <property type="protein sequence ID" value="OAZ10961.1"/>
    <property type="molecule type" value="Genomic_DNA"/>
</dbReference>
<proteinExistence type="predicted"/>
<accession>A0A853L2I0</accession>
<comment type="caution">
    <text evidence="2">The sequence shown here is derived from an EMBL/GenBank/DDBJ whole genome shotgun (WGS) entry which is preliminary data.</text>
</comment>
<dbReference type="AlphaFoldDB" id="A0A853L2I0"/>
<dbReference type="Gene3D" id="3.40.220.10">
    <property type="entry name" value="Leucine Aminopeptidase, subunit E, domain 1"/>
    <property type="match status" value="1"/>
</dbReference>
<evidence type="ECO:0000313" key="3">
    <source>
        <dbReference type="Proteomes" id="UP000094009"/>
    </source>
</evidence>
<dbReference type="Pfam" id="PF01661">
    <property type="entry name" value="Macro"/>
    <property type="match status" value="1"/>
</dbReference>
<reference evidence="2 3" key="1">
    <citation type="submission" date="2014-07" db="EMBL/GenBank/DDBJ databases">
        <title>Draft genome sequence of Thalassospira tepidiphila 1-1B.</title>
        <authorList>
            <person name="Lai Q."/>
            <person name="Shao Z."/>
        </authorList>
    </citation>
    <scope>NUCLEOTIDE SEQUENCE [LARGE SCALE GENOMIC DNA]</scope>
    <source>
        <strain evidence="2 3">MCCC 1A03514</strain>
    </source>
</reference>
<dbReference type="PANTHER" id="PTHR11106:SF27">
    <property type="entry name" value="MACRO DOMAIN-CONTAINING PROTEIN"/>
    <property type="match status" value="1"/>
</dbReference>
<dbReference type="PROSITE" id="PS51154">
    <property type="entry name" value="MACRO"/>
    <property type="match status" value="1"/>
</dbReference>
<dbReference type="RefSeq" id="WP_064780201.1">
    <property type="nucleotide sequence ID" value="NZ_JPVZ01000002.1"/>
</dbReference>
<name>A0A853L2I0_9PROT</name>
<organism evidence="2 3">
    <name type="scientific">Thalassospira tepidiphila MCCC 1A03514</name>
    <dbReference type="NCBI Taxonomy" id="1177930"/>
    <lineage>
        <taxon>Bacteria</taxon>
        <taxon>Pseudomonadati</taxon>
        <taxon>Pseudomonadota</taxon>
        <taxon>Alphaproteobacteria</taxon>
        <taxon>Rhodospirillales</taxon>
        <taxon>Thalassospiraceae</taxon>
        <taxon>Thalassospira</taxon>
    </lineage>
</organism>
<dbReference type="SMART" id="SM00506">
    <property type="entry name" value="A1pp"/>
    <property type="match status" value="1"/>
</dbReference>
<gene>
    <name evidence="2" type="ORF">TH4_05300</name>
</gene>
<protein>
    <recommendedName>
        <fullName evidence="1">Macro domain-containing protein</fullName>
    </recommendedName>
</protein>
<dbReference type="GO" id="GO:0019213">
    <property type="term" value="F:deacetylase activity"/>
    <property type="evidence" value="ECO:0007669"/>
    <property type="project" value="TreeGrafter"/>
</dbReference>
<evidence type="ECO:0000259" key="1">
    <source>
        <dbReference type="PROSITE" id="PS51154"/>
    </source>
</evidence>
<feature type="domain" description="Macro" evidence="1">
    <location>
        <begin position="1"/>
        <end position="179"/>
    </location>
</feature>
<dbReference type="SUPFAM" id="SSF52949">
    <property type="entry name" value="Macro domain-like"/>
    <property type="match status" value="1"/>
</dbReference>
<dbReference type="Proteomes" id="UP000094009">
    <property type="component" value="Unassembled WGS sequence"/>
</dbReference>
<dbReference type="NCBIfam" id="NF001664">
    <property type="entry name" value="PRK00431.1-6"/>
    <property type="match status" value="1"/>
</dbReference>
<evidence type="ECO:0000313" key="2">
    <source>
        <dbReference type="EMBL" id="OAZ10961.1"/>
    </source>
</evidence>
<dbReference type="InterPro" id="IPR043472">
    <property type="entry name" value="Macro_dom-like"/>
</dbReference>
<dbReference type="InterPro" id="IPR002589">
    <property type="entry name" value="Macro_dom"/>
</dbReference>
<dbReference type="CDD" id="cd02908">
    <property type="entry name" value="Macro_OAADPr_deacetylase"/>
    <property type="match status" value="1"/>
</dbReference>
<sequence>MTHKNAPDKTHAIKITLSDITTLDVDAIVNAANEALLPGGGVCGAIHHAAGPELTNACRPLAPCPTGEARITPGFNLKAKFVIHTVGPVWHGGTQGEADLLASCYRQSILLAVENNLASVAFPAISTGIFGYPEDQAAKIAVSTICELTGELAQMPQIYLCCFSPLARQHIEAACQNYASK</sequence>